<dbReference type="InterPro" id="IPR035243">
    <property type="entry name" value="TamA_POTRA_Dom_1"/>
</dbReference>
<evidence type="ECO:0000313" key="15">
    <source>
        <dbReference type="Proteomes" id="UP000044071"/>
    </source>
</evidence>
<keyword evidence="15" id="KW-1185">Reference proteome</keyword>
<evidence type="ECO:0000259" key="13">
    <source>
        <dbReference type="Pfam" id="PF17243"/>
    </source>
</evidence>
<evidence type="ECO:0000259" key="12">
    <source>
        <dbReference type="Pfam" id="PF07244"/>
    </source>
</evidence>
<dbReference type="GO" id="GO:0009306">
    <property type="term" value="P:protein secretion"/>
    <property type="evidence" value="ECO:0007669"/>
    <property type="project" value="TreeGrafter"/>
</dbReference>
<dbReference type="STRING" id="1034943.BN59_02845"/>
<dbReference type="AlphaFoldDB" id="A0A078KVS5"/>
<evidence type="ECO:0000256" key="3">
    <source>
        <dbReference type="ARBA" id="ARBA00015419"/>
    </source>
</evidence>
<dbReference type="GO" id="GO:0009279">
    <property type="term" value="C:cell outer membrane"/>
    <property type="evidence" value="ECO:0007669"/>
    <property type="project" value="UniProtKB-SubCell"/>
</dbReference>
<dbReference type="Gene3D" id="3.10.20.310">
    <property type="entry name" value="membrane protein fhac"/>
    <property type="match status" value="3"/>
</dbReference>
<evidence type="ECO:0000256" key="9">
    <source>
        <dbReference type="ARBA" id="ARBA00033063"/>
    </source>
</evidence>
<feature type="domain" description="TamA POTRA" evidence="13">
    <location>
        <begin position="34"/>
        <end position="92"/>
    </location>
</feature>
<dbReference type="EMBL" id="CCSB01000003">
    <property type="protein sequence ID" value="CDZ78535.1"/>
    <property type="molecule type" value="Genomic_DNA"/>
</dbReference>
<dbReference type="InterPro" id="IPR039910">
    <property type="entry name" value="D15-like"/>
</dbReference>
<comment type="subunit">
    <text evidence="10">Interacts with TamB to form the translocation and assembly module (TAM).</text>
</comment>
<evidence type="ECO:0000256" key="10">
    <source>
        <dbReference type="ARBA" id="ARBA00093548"/>
    </source>
</evidence>
<gene>
    <name evidence="14" type="primary">tamA</name>
    <name evidence="14" type="ORF">BN59_02845</name>
</gene>
<evidence type="ECO:0000256" key="1">
    <source>
        <dbReference type="ARBA" id="ARBA00004442"/>
    </source>
</evidence>
<dbReference type="InterPro" id="IPR010827">
    <property type="entry name" value="BamA/TamA_POTRA"/>
</dbReference>
<feature type="domain" description="Bacterial surface antigen (D15)" evidence="11">
    <location>
        <begin position="378"/>
        <end position="552"/>
    </location>
</feature>
<dbReference type="PANTHER" id="PTHR12815">
    <property type="entry name" value="SORTING AND ASSEMBLY MACHINERY SAMM50 PROTEIN FAMILY MEMBER"/>
    <property type="match status" value="1"/>
</dbReference>
<dbReference type="Proteomes" id="UP000044071">
    <property type="component" value="Unassembled WGS sequence"/>
</dbReference>
<comment type="subcellular location">
    <subcellularLocation>
        <location evidence="1">Cell outer membrane</location>
    </subcellularLocation>
</comment>
<keyword evidence="7" id="KW-0472">Membrane</keyword>
<evidence type="ECO:0000259" key="11">
    <source>
        <dbReference type="Pfam" id="PF01103"/>
    </source>
</evidence>
<feature type="domain" description="POTRA" evidence="12">
    <location>
        <begin position="189"/>
        <end position="257"/>
    </location>
</feature>
<proteinExistence type="inferred from homology"/>
<evidence type="ECO:0000256" key="4">
    <source>
        <dbReference type="ARBA" id="ARBA00022452"/>
    </source>
</evidence>
<dbReference type="Pfam" id="PF17243">
    <property type="entry name" value="POTRA_TamA_1"/>
    <property type="match status" value="1"/>
</dbReference>
<comment type="similarity">
    <text evidence="2">Belongs to the TamA family.</text>
</comment>
<evidence type="ECO:0000256" key="5">
    <source>
        <dbReference type="ARBA" id="ARBA00022692"/>
    </source>
</evidence>
<sequence length="569" mass="63306">MRIEVLRKRLSKLGLFCLIICLPLLLGAKSKANFDISGVKGKLLKNIQSRLTELDQQKPLSSQSDEELQQQIEQAMQPYGYFKPQIQLRRQPLKIAINPGPQMQVTSLSLSLIGEGANDPEIRKAADSLPIARGQPLNSAKYEEAKQNLMNAAERQGYLHSSFDKSEILINTTNYTAEIILLFNTGTQYYFGQVRFDPTYISPELLHRYVPFNYGQPYSTDQILILNNQLANSGYFRSISVKPQIGGDERHIPVDVHLQRASRISYSLGVGYGTDTGIRGRLGYHVVPVNRAGHKFNAVAIGSFGQSILQAQYIIPGKNPVTDQYHVTGNVSALDYNAGYSKSALISFSQHHSLPQYKRILSINSLYDGYHYYNQPDEENFTLYPKASFTWLKTKDKLFSPSGYSITVTGLGTSKLLSSHSNFIQASVNAKAALTVPSIRTRFYFHTLQGFTQINDINNLPLPLALLLGGADNLKAYSFNSIGPGKIVTYGGLEIQKETIEHWYFVGFLDSGDVYKPNLKKLRNDIGVGLMWVSPIGPIKIGIAQGVDTHFNRQGKSPKLVVSMGPDLS</sequence>
<keyword evidence="8" id="KW-0998">Cell outer membrane</keyword>
<dbReference type="PANTHER" id="PTHR12815:SF47">
    <property type="entry name" value="TRANSLOCATION AND ASSEMBLY MODULE SUBUNIT TAMA"/>
    <property type="match status" value="1"/>
</dbReference>
<evidence type="ECO:0000256" key="2">
    <source>
        <dbReference type="ARBA" id="ARBA00010248"/>
    </source>
</evidence>
<reference evidence="14 15" key="1">
    <citation type="submission" date="2014-06" db="EMBL/GenBank/DDBJ databases">
        <authorList>
            <person name="Urmite Genomes Urmite Genomes"/>
        </authorList>
    </citation>
    <scope>NUCLEOTIDE SEQUENCE [LARGE SCALE GENOMIC DNA]</scope>
</reference>
<dbReference type="eggNOG" id="COG0729">
    <property type="taxonomic scope" value="Bacteria"/>
</dbReference>
<keyword evidence="5" id="KW-0812">Transmembrane</keyword>
<keyword evidence="4" id="KW-1134">Transmembrane beta strand</keyword>
<dbReference type="Pfam" id="PF01103">
    <property type="entry name" value="Omp85"/>
    <property type="match status" value="1"/>
</dbReference>
<evidence type="ECO:0000313" key="14">
    <source>
        <dbReference type="EMBL" id="CDZ78535.1"/>
    </source>
</evidence>
<evidence type="ECO:0000256" key="8">
    <source>
        <dbReference type="ARBA" id="ARBA00023237"/>
    </source>
</evidence>
<dbReference type="Gene3D" id="2.40.160.50">
    <property type="entry name" value="membrane protein fhac: a member of the omp85/tpsb transporter family"/>
    <property type="match status" value="1"/>
</dbReference>
<dbReference type="GO" id="GO:0097347">
    <property type="term" value="C:TAM protein secretion complex"/>
    <property type="evidence" value="ECO:0007669"/>
    <property type="project" value="TreeGrafter"/>
</dbReference>
<evidence type="ECO:0000256" key="6">
    <source>
        <dbReference type="ARBA" id="ARBA00022729"/>
    </source>
</evidence>
<organism evidence="14 15">
    <name type="scientific">Legionella massiliensis</name>
    <dbReference type="NCBI Taxonomy" id="1034943"/>
    <lineage>
        <taxon>Bacteria</taxon>
        <taxon>Pseudomonadati</taxon>
        <taxon>Pseudomonadota</taxon>
        <taxon>Gammaproteobacteria</taxon>
        <taxon>Legionellales</taxon>
        <taxon>Legionellaceae</taxon>
        <taxon>Legionella</taxon>
    </lineage>
</organism>
<keyword evidence="6" id="KW-0732">Signal</keyword>
<evidence type="ECO:0000256" key="7">
    <source>
        <dbReference type="ARBA" id="ARBA00023136"/>
    </source>
</evidence>
<dbReference type="InterPro" id="IPR000184">
    <property type="entry name" value="Bac_surfAg_D15"/>
</dbReference>
<dbReference type="RefSeq" id="WP_245614335.1">
    <property type="nucleotide sequence ID" value="NZ_CCVW01000003.1"/>
</dbReference>
<accession>A0A078KVS5</accession>
<protein>
    <recommendedName>
        <fullName evidence="3">Translocation and assembly module subunit TamA</fullName>
    </recommendedName>
    <alternativeName>
        <fullName evidence="9">Autotransporter assembly factor TamA</fullName>
    </alternativeName>
</protein>
<name>A0A078KVS5_9GAMM</name>
<dbReference type="Pfam" id="PF07244">
    <property type="entry name" value="POTRA"/>
    <property type="match status" value="1"/>
</dbReference>